<dbReference type="InterPro" id="IPR020845">
    <property type="entry name" value="AMP-binding_CS"/>
</dbReference>
<dbReference type="GO" id="GO:0005783">
    <property type="term" value="C:endoplasmic reticulum"/>
    <property type="evidence" value="ECO:0007669"/>
    <property type="project" value="TreeGrafter"/>
</dbReference>
<dbReference type="PANTHER" id="PTHR43272:SF33">
    <property type="entry name" value="AMP-BINDING DOMAIN-CONTAINING PROTEIN-RELATED"/>
    <property type="match status" value="1"/>
</dbReference>
<evidence type="ECO:0000256" key="1">
    <source>
        <dbReference type="ARBA" id="ARBA00022741"/>
    </source>
</evidence>
<evidence type="ECO:0000256" key="2">
    <source>
        <dbReference type="ARBA" id="ARBA00022840"/>
    </source>
</evidence>
<dbReference type="PANTHER" id="PTHR43272">
    <property type="entry name" value="LONG-CHAIN-FATTY-ACID--COA LIGASE"/>
    <property type="match status" value="1"/>
</dbReference>
<keyword evidence="1" id="KW-0547">Nucleotide-binding</keyword>
<reference evidence="4" key="1">
    <citation type="submission" date="2018-05" db="EMBL/GenBank/DDBJ databases">
        <authorList>
            <person name="Lanie J.A."/>
            <person name="Ng W.-L."/>
            <person name="Kazmierczak K.M."/>
            <person name="Andrzejewski T.M."/>
            <person name="Davidsen T.M."/>
            <person name="Wayne K.J."/>
            <person name="Tettelin H."/>
            <person name="Glass J.I."/>
            <person name="Rusch D."/>
            <person name="Podicherti R."/>
            <person name="Tsui H.-C.T."/>
            <person name="Winkler M.E."/>
        </authorList>
    </citation>
    <scope>NUCLEOTIDE SEQUENCE</scope>
</reference>
<feature type="domain" description="AMP-dependent synthetase/ligase" evidence="3">
    <location>
        <begin position="2"/>
        <end position="306"/>
    </location>
</feature>
<dbReference type="GO" id="GO:0005524">
    <property type="term" value="F:ATP binding"/>
    <property type="evidence" value="ECO:0007669"/>
    <property type="project" value="UniProtKB-KW"/>
</dbReference>
<dbReference type="EMBL" id="UINC01132214">
    <property type="protein sequence ID" value="SVD14386.1"/>
    <property type="molecule type" value="Genomic_DNA"/>
</dbReference>
<protein>
    <recommendedName>
        <fullName evidence="3">AMP-dependent synthetase/ligase domain-containing protein</fullName>
    </recommendedName>
</protein>
<accession>A0A382SWX9</accession>
<dbReference type="Pfam" id="PF00501">
    <property type="entry name" value="AMP-binding"/>
    <property type="match status" value="1"/>
</dbReference>
<feature type="non-terminal residue" evidence="4">
    <location>
        <position position="307"/>
    </location>
</feature>
<dbReference type="SUPFAM" id="SSF56801">
    <property type="entry name" value="Acetyl-CoA synthetase-like"/>
    <property type="match status" value="1"/>
</dbReference>
<feature type="non-terminal residue" evidence="4">
    <location>
        <position position="1"/>
    </location>
</feature>
<evidence type="ECO:0000259" key="3">
    <source>
        <dbReference type="Pfam" id="PF00501"/>
    </source>
</evidence>
<dbReference type="Gene3D" id="3.40.50.12780">
    <property type="entry name" value="N-terminal domain of ligase-like"/>
    <property type="match status" value="1"/>
</dbReference>
<name>A0A382SWX9_9ZZZZ</name>
<proteinExistence type="predicted"/>
<dbReference type="AlphaFoldDB" id="A0A382SWX9"/>
<sequence length="307" mass="35203">NRQDKVAILSNTSYKWALADYSILSVGMTTTTIYPTLIDEQVQFILNDSKSKLIFVENIEQFEKINKIFNECESLKYIILLDDDPVGDTFEYCYKFSDLLLLGKNYIKENNISIIDDYVEKISENDLVTLIYTSGTTGMPKGVMLSHKNLISNLIEVVKLQDNLYKERFLSFLPLSHVLERMAGHFFPMFTKSKIYYAENIETVGLNMAEVSPSIVVCVPRFFEKMYDKIMFGLKDSPEIRKKLFNWALKIGKDYTNLLHAKQSVPMLLKIKHIIADKLIYSKVRAKLGGNIKFFISGGAPLPQKIA</sequence>
<organism evidence="4">
    <name type="scientific">marine metagenome</name>
    <dbReference type="NCBI Taxonomy" id="408172"/>
    <lineage>
        <taxon>unclassified sequences</taxon>
        <taxon>metagenomes</taxon>
        <taxon>ecological metagenomes</taxon>
    </lineage>
</organism>
<dbReference type="InterPro" id="IPR000873">
    <property type="entry name" value="AMP-dep_synth/lig_dom"/>
</dbReference>
<evidence type="ECO:0000313" key="4">
    <source>
        <dbReference type="EMBL" id="SVD14386.1"/>
    </source>
</evidence>
<dbReference type="InterPro" id="IPR042099">
    <property type="entry name" value="ANL_N_sf"/>
</dbReference>
<dbReference type="GO" id="GO:0004467">
    <property type="term" value="F:long-chain fatty acid-CoA ligase activity"/>
    <property type="evidence" value="ECO:0007669"/>
    <property type="project" value="TreeGrafter"/>
</dbReference>
<dbReference type="PROSITE" id="PS00455">
    <property type="entry name" value="AMP_BINDING"/>
    <property type="match status" value="1"/>
</dbReference>
<dbReference type="GO" id="GO:0016020">
    <property type="term" value="C:membrane"/>
    <property type="evidence" value="ECO:0007669"/>
    <property type="project" value="TreeGrafter"/>
</dbReference>
<gene>
    <name evidence="4" type="ORF">METZ01_LOCUS367240</name>
</gene>
<keyword evidence="2" id="KW-0067">ATP-binding</keyword>